<sequence>MEQNNPRVFKQTTDRSLIVEKEIDLEEPELMLPVFICDNTDAILDPMDQMKFALNEVQLKYGGIVVLKDAP</sequence>
<dbReference type="BioCyc" id="CNIT1237085:G1324-2166-MONOMER"/>
<proteinExistence type="predicted"/>
<organism evidence="1 2">
    <name type="scientific">Nitrososphaera gargensis (strain Ga9.2)</name>
    <dbReference type="NCBI Taxonomy" id="1237085"/>
    <lineage>
        <taxon>Archaea</taxon>
        <taxon>Nitrososphaerota</taxon>
        <taxon>Nitrososphaeria</taxon>
        <taxon>Nitrososphaerales</taxon>
        <taxon>Nitrososphaeraceae</taxon>
        <taxon>Nitrososphaera</taxon>
    </lineage>
</organism>
<reference evidence="1 2" key="1">
    <citation type="journal article" date="2012" name="Environ. Microbiol.">
        <title>The genome of the ammonia-oxidizing Candidatus Nitrososphaera gargensis: insights into metabolic versatility and environmental adaptations.</title>
        <authorList>
            <person name="Spang A."/>
            <person name="Poehlein A."/>
            <person name="Offre P."/>
            <person name="Zumbragel S."/>
            <person name="Haider S."/>
            <person name="Rychlik N."/>
            <person name="Nowka B."/>
            <person name="Schmeisser C."/>
            <person name="Lebedeva E.V."/>
            <person name="Rattei T."/>
            <person name="Bohm C."/>
            <person name="Schmid M."/>
            <person name="Galushko A."/>
            <person name="Hatzenpichler R."/>
            <person name="Weinmaier T."/>
            <person name="Daniel R."/>
            <person name="Schleper C."/>
            <person name="Spieck E."/>
            <person name="Streit W."/>
            <person name="Wagner M."/>
        </authorList>
    </citation>
    <scope>NUCLEOTIDE SEQUENCE [LARGE SCALE GENOMIC DNA]</scope>
    <source>
        <strain evidence="2">Ga9.2</strain>
    </source>
</reference>
<accession>K0IJ17</accession>
<dbReference type="HOGENOM" id="CLU_202280_0_0_2"/>
<gene>
    <name evidence="1" type="ordered locus">Ngar_c21680</name>
</gene>
<dbReference type="RefSeq" id="WP_015019633.1">
    <property type="nucleotide sequence ID" value="NC_018719.1"/>
</dbReference>
<keyword evidence="2" id="KW-1185">Reference proteome</keyword>
<protein>
    <submittedName>
        <fullName evidence="1">Uncharacterized protein</fullName>
    </submittedName>
</protein>
<dbReference type="Proteomes" id="UP000008037">
    <property type="component" value="Chromosome"/>
</dbReference>
<dbReference type="STRING" id="1237085.Ngar_c21680"/>
<name>K0IJ17_NITGG</name>
<evidence type="ECO:0000313" key="2">
    <source>
        <dbReference type="Proteomes" id="UP000008037"/>
    </source>
</evidence>
<dbReference type="InParanoid" id="K0IJ17"/>
<dbReference type="AlphaFoldDB" id="K0IJ17"/>
<dbReference type="EMBL" id="CP002408">
    <property type="protein sequence ID" value="AFU59098.1"/>
    <property type="molecule type" value="Genomic_DNA"/>
</dbReference>
<dbReference type="GeneID" id="13796031"/>
<dbReference type="OrthoDB" id="11887at2157"/>
<dbReference type="KEGG" id="nga:Ngar_c21680"/>
<evidence type="ECO:0000313" key="1">
    <source>
        <dbReference type="EMBL" id="AFU59098.1"/>
    </source>
</evidence>